<evidence type="ECO:0000256" key="1">
    <source>
        <dbReference type="SAM" id="MobiDB-lite"/>
    </source>
</evidence>
<dbReference type="Proteomes" id="UP000002899">
    <property type="component" value="Chromosome II"/>
</dbReference>
<evidence type="ECO:0000313" key="3">
    <source>
        <dbReference type="Proteomes" id="UP000002899"/>
    </source>
</evidence>
<reference evidence="2 3" key="3">
    <citation type="journal article" date="2016" name="Sci. Rep.">
        <title>Genome-wide diversity and gene expression profiling of Babesia microti isolates identify polymorphic genes that mediate host-pathogen interactions.</title>
        <authorList>
            <person name="Silva J.C."/>
            <person name="Cornillot E."/>
            <person name="McCracken C."/>
            <person name="Usmani-Brown S."/>
            <person name="Dwivedi A."/>
            <person name="Ifeonu O.O."/>
            <person name="Crabtree J."/>
            <person name="Gotia H.T."/>
            <person name="Virji A.Z."/>
            <person name="Reynes C."/>
            <person name="Colinge J."/>
            <person name="Kumar V."/>
            <person name="Lawres L."/>
            <person name="Pazzi J.E."/>
            <person name="Pablo J.V."/>
            <person name="Hung C."/>
            <person name="Brancato J."/>
            <person name="Kumari P."/>
            <person name="Orvis J."/>
            <person name="Tretina K."/>
            <person name="Chibucos M."/>
            <person name="Ott S."/>
            <person name="Sadzewicz L."/>
            <person name="Sengamalay N."/>
            <person name="Shetty A.C."/>
            <person name="Su Q."/>
            <person name="Tallon L."/>
            <person name="Fraser C.M."/>
            <person name="Frutos R."/>
            <person name="Molina D.M."/>
            <person name="Krause P.J."/>
            <person name="Ben Mamoun C."/>
        </authorList>
    </citation>
    <scope>NUCLEOTIDE SEQUENCE [LARGE SCALE GENOMIC DNA]</scope>
    <source>
        <strain evidence="2 3">RI</strain>
    </source>
</reference>
<protein>
    <submittedName>
        <fullName evidence="2">Uncharacterized protein</fullName>
    </submittedName>
</protein>
<reference evidence="2 3" key="2">
    <citation type="journal article" date="2013" name="PLoS ONE">
        <title>Whole genome mapping and re-organization of the nuclear and mitochondrial genomes of Babesia microti isolates.</title>
        <authorList>
            <person name="Cornillot E."/>
            <person name="Dassouli A."/>
            <person name="Garg A."/>
            <person name="Pachikara N."/>
            <person name="Randazzo S."/>
            <person name="Depoix D."/>
            <person name="Carcy B."/>
            <person name="Delbecq S."/>
            <person name="Frutos R."/>
            <person name="Silva J.C."/>
            <person name="Sutton R."/>
            <person name="Krause P.J."/>
            <person name="Mamoun C.B."/>
        </authorList>
    </citation>
    <scope>NUCLEOTIDE SEQUENCE [LARGE SCALE GENOMIC DNA]</scope>
    <source>
        <strain evidence="2 3">RI</strain>
    </source>
</reference>
<accession>A0A1R4AAR4</accession>
<keyword evidence="3" id="KW-1185">Reference proteome</keyword>
<dbReference type="OrthoDB" id="10258955at2759"/>
<dbReference type="GeneID" id="33043664"/>
<dbReference type="KEGG" id="bmic:BMR1_02g03221"/>
<dbReference type="AlphaFoldDB" id="A0A1R4AAR4"/>
<dbReference type="EMBL" id="FO082872">
    <property type="protein sequence ID" value="SJK86092.1"/>
    <property type="molecule type" value="Genomic_DNA"/>
</dbReference>
<reference evidence="2 3" key="1">
    <citation type="journal article" date="2012" name="Nucleic Acids Res.">
        <title>Sequencing of the smallest Apicomplexan genome from the human pathogen Babesia microti.</title>
        <authorList>
            <person name="Cornillot E."/>
            <person name="Hadj-Kaddour K."/>
            <person name="Dassouli A."/>
            <person name="Noel B."/>
            <person name="Ranwez V."/>
            <person name="Vacherie B."/>
            <person name="Augagneur Y."/>
            <person name="Bres V."/>
            <person name="Duclos A."/>
            <person name="Randazzo S."/>
            <person name="Carcy B."/>
            <person name="Debierre-Grockiego F."/>
            <person name="Delbecq S."/>
            <person name="Moubri-Menage K."/>
            <person name="Shams-Eldin H."/>
            <person name="Usmani-Brown S."/>
            <person name="Bringaud F."/>
            <person name="Wincker P."/>
            <person name="Vivares C.P."/>
            <person name="Schwarz R.T."/>
            <person name="Schetters T.P."/>
            <person name="Krause P.J."/>
            <person name="Gorenflot A."/>
            <person name="Berry V."/>
            <person name="Barbe V."/>
            <person name="Ben Mamoun C."/>
        </authorList>
    </citation>
    <scope>NUCLEOTIDE SEQUENCE [LARGE SCALE GENOMIC DNA]</scope>
    <source>
        <strain evidence="2 3">RI</strain>
    </source>
</reference>
<organism evidence="2 3">
    <name type="scientific">Babesia microti (strain RI)</name>
    <dbReference type="NCBI Taxonomy" id="1133968"/>
    <lineage>
        <taxon>Eukaryota</taxon>
        <taxon>Sar</taxon>
        <taxon>Alveolata</taxon>
        <taxon>Apicomplexa</taxon>
        <taxon>Aconoidasida</taxon>
        <taxon>Piroplasmida</taxon>
        <taxon>Babesiidae</taxon>
        <taxon>Babesia</taxon>
    </lineage>
</organism>
<feature type="compositionally biased region" description="Basic and acidic residues" evidence="1">
    <location>
        <begin position="47"/>
        <end position="58"/>
    </location>
</feature>
<proteinExistence type="predicted"/>
<feature type="region of interest" description="Disordered" evidence="1">
    <location>
        <begin position="43"/>
        <end position="78"/>
    </location>
</feature>
<sequence>MKMTRTPGGNSSIVFGNDECNMTVNVKREVVGVSDKLIKTVTSESAPRLEDPLPRSDVPRSCIKVNQPPGGRSQVFLG</sequence>
<dbReference type="VEuPathDB" id="PiroplasmaDB:BMR1_02g03221"/>
<dbReference type="RefSeq" id="XP_021338288.1">
    <property type="nucleotide sequence ID" value="XM_021481672.1"/>
</dbReference>
<evidence type="ECO:0000313" key="2">
    <source>
        <dbReference type="EMBL" id="SJK86092.1"/>
    </source>
</evidence>
<name>A0A1R4AAR4_BABMR</name>